<feature type="transmembrane region" description="Helical" evidence="1">
    <location>
        <begin position="5"/>
        <end position="24"/>
    </location>
</feature>
<feature type="transmembrane region" description="Helical" evidence="1">
    <location>
        <begin position="59"/>
        <end position="81"/>
    </location>
</feature>
<dbReference type="InterPro" id="IPR009476">
    <property type="entry name" value="DUF1097"/>
</dbReference>
<proteinExistence type="predicted"/>
<sequence>MNLTLIFRIVAVAVIGGLTAYIAFGPGAEHGLRILALLLGWASYSRFGGKLSGFGQSVLHNLVGAAFALAAIALAVQHATLGRVFDFAIWSAISVALSLALLFFASRSPRISDFGALLIGYAAIAGTAGIGSLGAFLTPSLANPALGILLSLLIGALLACGVDYLAGGLEQVAMRRAAAGARGADA</sequence>
<evidence type="ECO:0000256" key="1">
    <source>
        <dbReference type="SAM" id="Phobius"/>
    </source>
</evidence>
<keyword evidence="1" id="KW-0472">Membrane</keyword>
<gene>
    <name evidence="2" type="ORF">H2LOC_014455</name>
</gene>
<dbReference type="Pfam" id="PF06496">
    <property type="entry name" value="DUF1097"/>
    <property type="match status" value="1"/>
</dbReference>
<dbReference type="EMBL" id="CP046052">
    <property type="protein sequence ID" value="QGM46799.1"/>
    <property type="molecule type" value="Genomic_DNA"/>
</dbReference>
<evidence type="ECO:0000313" key="2">
    <source>
        <dbReference type="EMBL" id="QGM46799.1"/>
    </source>
</evidence>
<reference evidence="2 3" key="1">
    <citation type="submission" date="2019-11" db="EMBL/GenBank/DDBJ databases">
        <title>The genome sequence of Methylocystis heyeri.</title>
        <authorList>
            <person name="Oshkin I.Y."/>
            <person name="Miroshnikov K."/>
            <person name="Dedysh S.N."/>
        </authorList>
    </citation>
    <scope>NUCLEOTIDE SEQUENCE [LARGE SCALE GENOMIC DNA]</scope>
    <source>
        <strain evidence="2 3">H2</strain>
    </source>
</reference>
<evidence type="ECO:0000313" key="3">
    <source>
        <dbReference type="Proteomes" id="UP000309061"/>
    </source>
</evidence>
<feature type="transmembrane region" description="Helical" evidence="1">
    <location>
        <begin position="144"/>
        <end position="166"/>
    </location>
</feature>
<feature type="transmembrane region" description="Helical" evidence="1">
    <location>
        <begin position="117"/>
        <end position="138"/>
    </location>
</feature>
<keyword evidence="1" id="KW-1133">Transmembrane helix</keyword>
<keyword evidence="1" id="KW-0812">Transmembrane</keyword>
<dbReference type="Proteomes" id="UP000309061">
    <property type="component" value="Chromosome"/>
</dbReference>
<feature type="transmembrane region" description="Helical" evidence="1">
    <location>
        <begin position="30"/>
        <end position="47"/>
    </location>
</feature>
<dbReference type="KEGG" id="mhey:H2LOC_014455"/>
<dbReference type="AlphaFoldDB" id="A0A6B8KGQ4"/>
<accession>A0A6B8KGQ4</accession>
<feature type="transmembrane region" description="Helical" evidence="1">
    <location>
        <begin position="87"/>
        <end position="105"/>
    </location>
</feature>
<name>A0A6B8KGQ4_9HYPH</name>
<organism evidence="2 3">
    <name type="scientific">Methylocystis heyeri</name>
    <dbReference type="NCBI Taxonomy" id="391905"/>
    <lineage>
        <taxon>Bacteria</taxon>
        <taxon>Pseudomonadati</taxon>
        <taxon>Pseudomonadota</taxon>
        <taxon>Alphaproteobacteria</taxon>
        <taxon>Hyphomicrobiales</taxon>
        <taxon>Methylocystaceae</taxon>
        <taxon>Methylocystis</taxon>
    </lineage>
</organism>
<dbReference type="RefSeq" id="WP_136497689.1">
    <property type="nucleotide sequence ID" value="NZ_CP046052.1"/>
</dbReference>
<keyword evidence="3" id="KW-1185">Reference proteome</keyword>
<protein>
    <submittedName>
        <fullName evidence="2">DUF1097 domain-containing protein</fullName>
    </submittedName>
</protein>